<organism evidence="1 2">
    <name type="scientific">Pedobacter steynii</name>
    <dbReference type="NCBI Taxonomy" id="430522"/>
    <lineage>
        <taxon>Bacteria</taxon>
        <taxon>Pseudomonadati</taxon>
        <taxon>Bacteroidota</taxon>
        <taxon>Sphingobacteriia</taxon>
        <taxon>Sphingobacteriales</taxon>
        <taxon>Sphingobacteriaceae</taxon>
        <taxon>Pedobacter</taxon>
    </lineage>
</organism>
<dbReference type="Pfam" id="PF13692">
    <property type="entry name" value="Glyco_trans_1_4"/>
    <property type="match status" value="1"/>
</dbReference>
<dbReference type="Gene3D" id="3.40.50.11010">
    <property type="match status" value="1"/>
</dbReference>
<sequence length="380" mass="43762">MKEQSALPANLVCLSHLRWDFVYQRPQHLLTRFAKQTSVFFYEEPVLDGNEESFLSVSQREENLHIVVPHLQRGLNEEQIAVALTALFDQFIADFDLEQTLFWYYTPMALTYTAKYRPKAIVYDCMDELSGFKFAHSQIRVYEQRLLEKADIVFTGGHSLYQAKKQYHENIHPFPSSIEKEHFAKARTCDEAPDQMSIKGPKIGFFGVIDERFDLELIRQLATDRPDWNIILIGPVVKIDPATLPQQPNIHYLGQKSYNDLPNYLAGWDVALLPFLLNESTRFISPTKTPEYLAANIPVVSTPIRDVINPYGNQNLVHICSCSKTFATAIEKELHSQNRTEWEMQVTDFLADISWDKTQLEMTSEICDCISEKEKISIAS</sequence>
<keyword evidence="1" id="KW-0808">Transferase</keyword>
<protein>
    <submittedName>
        <fullName evidence="1">Glycosyl transferase</fullName>
    </submittedName>
</protein>
<dbReference type="KEGG" id="psty:BFS30_22365"/>
<dbReference type="Gene3D" id="3.40.50.2000">
    <property type="entry name" value="Glycogen Phosphorylase B"/>
    <property type="match status" value="1"/>
</dbReference>
<dbReference type="Proteomes" id="UP000094313">
    <property type="component" value="Chromosome"/>
</dbReference>
<keyword evidence="2" id="KW-1185">Reference proteome</keyword>
<reference evidence="1 2" key="1">
    <citation type="submission" date="2016-08" db="EMBL/GenBank/DDBJ databases">
        <authorList>
            <person name="Seilhamer J.J."/>
        </authorList>
    </citation>
    <scope>NUCLEOTIDE SEQUENCE [LARGE SCALE GENOMIC DNA]</scope>
    <source>
        <strain evidence="1 2">DX4</strain>
    </source>
</reference>
<evidence type="ECO:0000313" key="2">
    <source>
        <dbReference type="Proteomes" id="UP000094313"/>
    </source>
</evidence>
<dbReference type="EMBL" id="CP017141">
    <property type="protein sequence ID" value="AOM79658.1"/>
    <property type="molecule type" value="Genomic_DNA"/>
</dbReference>
<dbReference type="GO" id="GO:0016740">
    <property type="term" value="F:transferase activity"/>
    <property type="evidence" value="ECO:0007669"/>
    <property type="project" value="UniProtKB-KW"/>
</dbReference>
<gene>
    <name evidence="1" type="ORF">BFS30_22365</name>
</gene>
<dbReference type="AlphaFoldDB" id="A0A1D7QLV2"/>
<name>A0A1D7QLV2_9SPHI</name>
<accession>A0A1D7QLV2</accession>
<dbReference type="OrthoDB" id="9816564at2"/>
<dbReference type="SUPFAM" id="SSF53756">
    <property type="entry name" value="UDP-Glycosyltransferase/glycogen phosphorylase"/>
    <property type="match status" value="1"/>
</dbReference>
<dbReference type="CDD" id="cd04950">
    <property type="entry name" value="GT4_TuaH-like"/>
    <property type="match status" value="1"/>
</dbReference>
<evidence type="ECO:0000313" key="1">
    <source>
        <dbReference type="EMBL" id="AOM79658.1"/>
    </source>
</evidence>
<proteinExistence type="predicted"/>